<dbReference type="RefSeq" id="WP_319926886.1">
    <property type="nucleotide sequence ID" value="NZ_VCDP01000053.1"/>
</dbReference>
<dbReference type="EMBL" id="VCDP01000053">
    <property type="protein sequence ID" value="MDX8000177.1"/>
    <property type="molecule type" value="Genomic_DNA"/>
</dbReference>
<proteinExistence type="predicted"/>
<comment type="caution">
    <text evidence="1">The sequence shown here is derived from an EMBL/GenBank/DDBJ whole genome shotgun (WGS) entry which is preliminary data.</text>
</comment>
<dbReference type="Proteomes" id="UP001271640">
    <property type="component" value="Unassembled WGS sequence"/>
</dbReference>
<evidence type="ECO:0000313" key="1">
    <source>
        <dbReference type="EMBL" id="MDX8000177.1"/>
    </source>
</evidence>
<reference evidence="2" key="1">
    <citation type="journal article" date="2024" name="Toxins">
        <title>Genome Sequence Analysis of Native Xenorhabdus Strains Isolated from Entomopathogenic Nematodes in Argentina.</title>
        <authorList>
            <person name="Palma L."/>
            <person name="Frizzo L."/>
            <person name="Kaiser S."/>
            <person name="Berry C."/>
            <person name="Caballero P."/>
            <person name="Bode H.B."/>
            <person name="Del Valle E.E."/>
        </authorList>
    </citation>
    <scope>NUCLEOTIDE SEQUENCE [LARGE SCALE GENOMIC DNA]</scope>
    <source>
        <strain evidence="2">Reich</strain>
    </source>
</reference>
<dbReference type="InterPro" id="IPR000415">
    <property type="entry name" value="Nitroreductase-like"/>
</dbReference>
<name>A0ABU4SNG3_9GAMM</name>
<dbReference type="Gene3D" id="3.40.109.10">
    <property type="entry name" value="NADH Oxidase"/>
    <property type="match status" value="1"/>
</dbReference>
<sequence>MIIASGDWYTCNLAQLSKAKISEPSNEAFRIIIKLYEDDGLIDLSSIKNYFDLDDVLWNHIIEQLKRLGLFDLSDRESFWTDKNYFPLPETDVAAYLCGKSILFHADYSDPDIYNQDRHQMEEFLNISPPPSIYSDNSFIKVGRLPHPAFYPSDYQPKTQFEKLGFLLFWTVGKLRLANFLDILDVILKAVPSKGSRHPFTIFVTINNSNYEYNMRYHSLNLVSSVKKNTKKFFAFIRVKWNFEQFQWRYRHSWAWKDLFFDLGHLNEQARFVAERLGLNLSIDNMMDVQDPNVLVDETATVWHLSLETKGEKFN</sequence>
<protein>
    <submittedName>
        <fullName evidence="1">Uncharacterized protein</fullName>
    </submittedName>
</protein>
<keyword evidence="2" id="KW-1185">Reference proteome</keyword>
<gene>
    <name evidence="1" type="ORF">FE394_13440</name>
</gene>
<accession>A0ABU4SNG3</accession>
<organism evidence="1 2">
    <name type="scientific">Xenorhabdus littoralis</name>
    <dbReference type="NCBI Taxonomy" id="2582835"/>
    <lineage>
        <taxon>Bacteria</taxon>
        <taxon>Pseudomonadati</taxon>
        <taxon>Pseudomonadota</taxon>
        <taxon>Gammaproteobacteria</taxon>
        <taxon>Enterobacterales</taxon>
        <taxon>Morganellaceae</taxon>
        <taxon>Xenorhabdus</taxon>
    </lineage>
</organism>
<evidence type="ECO:0000313" key="2">
    <source>
        <dbReference type="Proteomes" id="UP001271640"/>
    </source>
</evidence>